<dbReference type="SMART" id="SM00220">
    <property type="entry name" value="S_TKc"/>
    <property type="match status" value="1"/>
</dbReference>
<dbReference type="Gene3D" id="1.10.510.10">
    <property type="entry name" value="Transferase(Phosphotransferase) domain 1"/>
    <property type="match status" value="1"/>
</dbReference>
<dbReference type="Gene3D" id="1.50.10.20">
    <property type="match status" value="1"/>
</dbReference>
<dbReference type="SMART" id="SM01260">
    <property type="entry name" value="LANC_like"/>
    <property type="match status" value="1"/>
</dbReference>
<evidence type="ECO:0000259" key="1">
    <source>
        <dbReference type="PROSITE" id="PS50011"/>
    </source>
</evidence>
<dbReference type="InterPro" id="IPR011009">
    <property type="entry name" value="Kinase-like_dom_sf"/>
</dbReference>
<dbReference type="RefSeq" id="WP_132169854.1">
    <property type="nucleotide sequence ID" value="NZ_SMKX01000059.1"/>
</dbReference>
<dbReference type="SUPFAM" id="SSF56112">
    <property type="entry name" value="Protein kinase-like (PK-like)"/>
    <property type="match status" value="1"/>
</dbReference>
<dbReference type="GO" id="GO:0004672">
    <property type="term" value="F:protein kinase activity"/>
    <property type="evidence" value="ECO:0007669"/>
    <property type="project" value="InterPro"/>
</dbReference>
<feature type="domain" description="Protein kinase" evidence="1">
    <location>
        <begin position="233"/>
        <end position="508"/>
    </location>
</feature>
<protein>
    <recommendedName>
        <fullName evidence="1">Protein kinase domain-containing protein</fullName>
    </recommendedName>
</protein>
<comment type="caution">
    <text evidence="2">The sequence shown here is derived from an EMBL/GenBank/DDBJ whole genome shotgun (WGS) entry which is preliminary data.</text>
</comment>
<dbReference type="GO" id="GO:0031179">
    <property type="term" value="P:peptide modification"/>
    <property type="evidence" value="ECO:0007669"/>
    <property type="project" value="InterPro"/>
</dbReference>
<dbReference type="GO" id="GO:0005524">
    <property type="term" value="F:ATP binding"/>
    <property type="evidence" value="ECO:0007669"/>
    <property type="project" value="InterPro"/>
</dbReference>
<organism evidence="2 3">
    <name type="scientific">Kribbella antibiotica</name>
    <dbReference type="NCBI Taxonomy" id="190195"/>
    <lineage>
        <taxon>Bacteria</taxon>
        <taxon>Bacillati</taxon>
        <taxon>Actinomycetota</taxon>
        <taxon>Actinomycetes</taxon>
        <taxon>Propionibacteriales</taxon>
        <taxon>Kribbellaceae</taxon>
        <taxon>Kribbella</taxon>
    </lineage>
</organism>
<dbReference type="Pfam" id="PF25816">
    <property type="entry name" value="RamC_N"/>
    <property type="match status" value="1"/>
</dbReference>
<dbReference type="Pfam" id="PF00069">
    <property type="entry name" value="Pkinase"/>
    <property type="match status" value="1"/>
</dbReference>
<name>A0A4R4ZJX3_9ACTN</name>
<dbReference type="AlphaFoldDB" id="A0A4R4ZJX3"/>
<dbReference type="InterPro" id="IPR058053">
    <property type="entry name" value="RamC_C"/>
</dbReference>
<dbReference type="InterPro" id="IPR057929">
    <property type="entry name" value="RamC_N"/>
</dbReference>
<evidence type="ECO:0000313" key="2">
    <source>
        <dbReference type="EMBL" id="TDD58094.1"/>
    </source>
</evidence>
<reference evidence="2 3" key="1">
    <citation type="submission" date="2019-03" db="EMBL/GenBank/DDBJ databases">
        <title>Draft genome sequences of novel Actinobacteria.</title>
        <authorList>
            <person name="Sahin N."/>
            <person name="Ay H."/>
            <person name="Saygin H."/>
        </authorList>
    </citation>
    <scope>NUCLEOTIDE SEQUENCE [LARGE SCALE GENOMIC DNA]</scope>
    <source>
        <strain evidence="2 3">JCM 13523</strain>
    </source>
</reference>
<keyword evidence="3" id="KW-1185">Reference proteome</keyword>
<proteinExistence type="predicted"/>
<dbReference type="CDD" id="cd04791">
    <property type="entry name" value="LanC_SerThrkinase"/>
    <property type="match status" value="1"/>
</dbReference>
<dbReference type="SUPFAM" id="SSF158745">
    <property type="entry name" value="LanC-like"/>
    <property type="match status" value="1"/>
</dbReference>
<dbReference type="PRINTS" id="PR01950">
    <property type="entry name" value="LANCSUPER"/>
</dbReference>
<gene>
    <name evidence="2" type="ORF">E1263_20840</name>
</gene>
<dbReference type="OrthoDB" id="1492512at2"/>
<dbReference type="InterPro" id="IPR000719">
    <property type="entry name" value="Prot_kinase_dom"/>
</dbReference>
<dbReference type="Proteomes" id="UP000295124">
    <property type="component" value="Unassembled WGS sequence"/>
</dbReference>
<evidence type="ECO:0000313" key="3">
    <source>
        <dbReference type="Proteomes" id="UP000295124"/>
    </source>
</evidence>
<dbReference type="NCBIfam" id="NF038151">
    <property type="entry name" value="lanthi_synth_III"/>
    <property type="match status" value="1"/>
</dbReference>
<sequence length="853" mass="91494">MPMIDSFRAYTISDPQYYDRVERSSEPGAFLELLRERVGDKAAVLDGVGIWARCLDRPLTELPEYGWKLHLAARPDDLATLMNAVIDEYLIDSFSFKVIRSPELGLAQLARWWSRGGAGKAVTVYPLSEEHARELAERFSARLGDLHGAHVLTDRRYPGSDVVQYRYGTFRKPPGIDDDGYPSSVVTGPDGKPWNDSRTPTFTLPSWVAEDPFAVPAAVDAPPADPTGLLKRYKIKSVLRHSPAGGVYLATGPDGAEYVLKEARPHTAFAPDGSDAPERLQREYDYLQKLSGTGVAPDGVELVTVWEHTFLVQSKVPGITMQVWLSRNHPFAVGKPDPSYPARAQTILEQIRTALATCLEHGIVYSDVSLTNIMIDDDETVRLVDFEACRPVGSDPAQYPRTSGFAPEPGTAAWGSDAAYLAYGVDAIEAATVMPRNALLAFRPEAFSRALAVTSRQLDIPLSGLPERLGLPEVTEEPADLLADTLRGLRAAATPERRDRLFPGHPEQFQSNTLSLAYGAAGVLRALHLLDGSVDAECTDWLVARLDENRPLPMGLYVGRAGIGLALLELGLDDRGLLAGATAEALSGDKRGGLATGLAGVGVAQLYAHRLTGSSEHLDQARAIADRLIDSASDDGTGLWWQQADPHPLGLMHGSAGVATYLTELGVAVGDSFLVKMGRRALGFDLAQGRPRFNGGIGFGAYTGSSPFEPYVVRGGSGVGLAVAHHLRLTGDETLVDPLWSIVRGVGMPFTVNPGYFAGMSGLIEFLLEAKAALPDDAATVDETIGRLVEQITSLRCEDASGTGFPGDGLMRQSCDVASGSAGVAMTLHRLQNGGDTLDVRFGRPAGVLSHAG</sequence>
<accession>A0A4R4ZJX3</accession>
<dbReference type="EMBL" id="SMKX01000059">
    <property type="protein sequence ID" value="TDD58094.1"/>
    <property type="molecule type" value="Genomic_DNA"/>
</dbReference>
<dbReference type="PROSITE" id="PS50011">
    <property type="entry name" value="PROTEIN_KINASE_DOM"/>
    <property type="match status" value="1"/>
</dbReference>
<dbReference type="InterPro" id="IPR007822">
    <property type="entry name" value="LANC-like"/>
</dbReference>
<dbReference type="InterPro" id="IPR053524">
    <property type="entry name" value="Aerial_hyphae_peptide-synth"/>
</dbReference>